<dbReference type="AlphaFoldDB" id="A0A8D9G2R6"/>
<feature type="chain" id="PRO_5034287040" description="Secreted protein" evidence="1">
    <location>
        <begin position="26"/>
        <end position="82"/>
    </location>
</feature>
<accession>A0A8D9G2R6</accession>
<organism evidence="2 3">
    <name type="scientific">Brassica campestris</name>
    <name type="common">Field mustard</name>
    <dbReference type="NCBI Taxonomy" id="3711"/>
    <lineage>
        <taxon>Eukaryota</taxon>
        <taxon>Viridiplantae</taxon>
        <taxon>Streptophyta</taxon>
        <taxon>Embryophyta</taxon>
        <taxon>Tracheophyta</taxon>
        <taxon>Spermatophyta</taxon>
        <taxon>Magnoliopsida</taxon>
        <taxon>eudicotyledons</taxon>
        <taxon>Gunneridae</taxon>
        <taxon>Pentapetalae</taxon>
        <taxon>rosids</taxon>
        <taxon>malvids</taxon>
        <taxon>Brassicales</taxon>
        <taxon>Brassicaceae</taxon>
        <taxon>Brassiceae</taxon>
        <taxon>Brassica</taxon>
    </lineage>
</organism>
<evidence type="ECO:0008006" key="4">
    <source>
        <dbReference type="Google" id="ProtNLM"/>
    </source>
</evidence>
<dbReference type="EMBL" id="LS974625">
    <property type="protein sequence ID" value="CAG7867150.1"/>
    <property type="molecule type" value="Genomic_DNA"/>
</dbReference>
<dbReference type="Gramene" id="A09p76170.2_BraZ1">
    <property type="protein sequence ID" value="A09p76170.2_BraZ1.CDS"/>
    <property type="gene ID" value="A09g76170.2_BraZ1"/>
</dbReference>
<proteinExistence type="predicted"/>
<protein>
    <recommendedName>
        <fullName evidence="4">Secreted protein</fullName>
    </recommendedName>
</protein>
<keyword evidence="1" id="KW-0732">Signal</keyword>
<reference evidence="2 3" key="1">
    <citation type="submission" date="2021-07" db="EMBL/GenBank/DDBJ databases">
        <authorList>
            <consortium name="Genoscope - CEA"/>
            <person name="William W."/>
        </authorList>
    </citation>
    <scope>NUCLEOTIDE SEQUENCE [LARGE SCALE GENOMIC DNA]</scope>
</reference>
<evidence type="ECO:0000313" key="3">
    <source>
        <dbReference type="Proteomes" id="UP000694005"/>
    </source>
</evidence>
<evidence type="ECO:0000313" key="2">
    <source>
        <dbReference type="EMBL" id="CAG7867150.1"/>
    </source>
</evidence>
<feature type="signal peptide" evidence="1">
    <location>
        <begin position="1"/>
        <end position="25"/>
    </location>
</feature>
<dbReference type="Proteomes" id="UP000694005">
    <property type="component" value="Chromosome A09"/>
</dbReference>
<sequence length="82" mass="8903">MVTRGGVCLAHLCVMVVVLVRLQLGLTVRGVDEFFSPCCRRVSELVVMARGVLQRRGVEDSRLWLLRGGAATSLSTKCSLLG</sequence>
<name>A0A8D9G2R6_BRACM</name>
<gene>
    <name evidence="2" type="ORF">BRAPAZ1V2_A09P76170.2</name>
</gene>
<evidence type="ECO:0000256" key="1">
    <source>
        <dbReference type="SAM" id="SignalP"/>
    </source>
</evidence>